<evidence type="ECO:0000256" key="1">
    <source>
        <dbReference type="SAM" id="MobiDB-lite"/>
    </source>
</evidence>
<gene>
    <name evidence="2" type="ORF">TEOVI_000574700</name>
</gene>
<feature type="compositionally biased region" description="Polar residues" evidence="1">
    <location>
        <begin position="302"/>
        <end position="318"/>
    </location>
</feature>
<evidence type="ECO:0000313" key="2">
    <source>
        <dbReference type="EMBL" id="SCU66556.1"/>
    </source>
</evidence>
<dbReference type="RefSeq" id="XP_067077988.1">
    <property type="nucleotide sequence ID" value="XM_067221887.1"/>
</dbReference>
<feature type="compositionally biased region" description="Pro residues" evidence="1">
    <location>
        <begin position="173"/>
        <end position="193"/>
    </location>
</feature>
<feature type="compositionally biased region" description="Basic and acidic residues" evidence="1">
    <location>
        <begin position="292"/>
        <end position="301"/>
    </location>
</feature>
<dbReference type="Proteomes" id="UP000195570">
    <property type="component" value="Unassembled WGS sequence"/>
</dbReference>
<proteinExistence type="predicted"/>
<name>A0A1G4I4C8_TRYEQ</name>
<feature type="compositionally biased region" description="Polar residues" evidence="1">
    <location>
        <begin position="158"/>
        <end position="172"/>
    </location>
</feature>
<feature type="compositionally biased region" description="Pro residues" evidence="1">
    <location>
        <begin position="1"/>
        <end position="10"/>
    </location>
</feature>
<feature type="region of interest" description="Disordered" evidence="1">
    <location>
        <begin position="156"/>
        <end position="252"/>
    </location>
</feature>
<dbReference type="VEuPathDB" id="TriTrypDB:TEOVI_000574700"/>
<organism evidence="2 3">
    <name type="scientific">Trypanosoma equiperdum</name>
    <dbReference type="NCBI Taxonomy" id="5694"/>
    <lineage>
        <taxon>Eukaryota</taxon>
        <taxon>Discoba</taxon>
        <taxon>Euglenozoa</taxon>
        <taxon>Kinetoplastea</taxon>
        <taxon>Metakinetoplastina</taxon>
        <taxon>Trypanosomatida</taxon>
        <taxon>Trypanosomatidae</taxon>
        <taxon>Trypanosoma</taxon>
    </lineage>
</organism>
<comment type="caution">
    <text evidence="2">The sequence shown here is derived from an EMBL/GenBank/DDBJ whole genome shotgun (WGS) entry which is preliminary data.</text>
</comment>
<feature type="compositionally biased region" description="Low complexity" evidence="1">
    <location>
        <begin position="421"/>
        <end position="434"/>
    </location>
</feature>
<reference evidence="2" key="1">
    <citation type="submission" date="2016-09" db="EMBL/GenBank/DDBJ databases">
        <authorList>
            <person name="Hebert L."/>
            <person name="Moumen B."/>
        </authorList>
    </citation>
    <scope>NUCLEOTIDE SEQUENCE [LARGE SCALE GENOMIC DNA]</scope>
    <source>
        <strain evidence="2">OVI</strain>
    </source>
</reference>
<accession>A0A1G4I4C8</accession>
<sequence>MYPKNKPLPPEAAGRAAELSNRNPPPAIVESNSSSRTRAFASSVPPAPPMPVAPCGEINGTSLIRHTPGNDLLHQHASFNQTVPGNIMNAQRLSPVGSGSFQMSNNSLSSSVPHGPGVMGHPIKPMFPPSVRPPPPYAAVSPNSSGIIDERMLDTFGGTRSSHSMTWGRLNQTPPPPPPPPPPPFMAELPPYPEAAAAAVPPPHRWAHGNDTLGGPKAKINGESAAHTSQSDKNGEVPSTEVEGRKSESDVCGEGSELLLQQYRSDVRFLTKLVVALLERMHPANSCISGTKTEDVQKDGSDNSTAEDSSAGEGTSSALKKQLRELENVITQLQAREEAAMSPNTQRLFDRVLSIPQLTALASRVGGASGGALMPHRSVSSFGGSDDVLSLRVSSEVKAYMRAVDFETTRPLMLNVVVATDSAASSRTPSRTTSLQGVSAPCAKEETTTPL</sequence>
<dbReference type="EMBL" id="CZPT02000571">
    <property type="protein sequence ID" value="SCU66556.1"/>
    <property type="molecule type" value="Genomic_DNA"/>
</dbReference>
<feature type="region of interest" description="Disordered" evidence="1">
    <location>
        <begin position="421"/>
        <end position="451"/>
    </location>
</feature>
<dbReference type="AlphaFoldDB" id="A0A1G4I4C8"/>
<dbReference type="GeneID" id="92379686"/>
<keyword evidence="3" id="KW-1185">Reference proteome</keyword>
<protein>
    <submittedName>
        <fullName evidence="2">Uncharacterized protein</fullName>
    </submittedName>
</protein>
<feature type="region of interest" description="Disordered" evidence="1">
    <location>
        <begin position="1"/>
        <end position="55"/>
    </location>
</feature>
<feature type="region of interest" description="Disordered" evidence="1">
    <location>
        <begin position="287"/>
        <end position="318"/>
    </location>
</feature>
<evidence type="ECO:0000313" key="3">
    <source>
        <dbReference type="Proteomes" id="UP000195570"/>
    </source>
</evidence>
<dbReference type="SUPFAM" id="SSF101447">
    <property type="entry name" value="Formin homology 2 domain (FH2 domain)"/>
    <property type="match status" value="1"/>
</dbReference>